<sequence>MPRYTVGTLVFLFFLSDLIDKLQQYKWVVLAALASWNMVLLFLWFSGSALVT</sequence>
<proteinExistence type="predicted"/>
<keyword evidence="1" id="KW-0472">Membrane</keyword>
<dbReference type="EMBL" id="FNIA01000060">
    <property type="protein sequence ID" value="SDN53191.1"/>
    <property type="molecule type" value="Genomic_DNA"/>
</dbReference>
<evidence type="ECO:0000256" key="1">
    <source>
        <dbReference type="SAM" id="Phobius"/>
    </source>
</evidence>
<accession>A0A1H0C5Q8</accession>
<dbReference type="Proteomes" id="UP000199370">
    <property type="component" value="Unassembled WGS sequence"/>
</dbReference>
<organism evidence="2 3">
    <name type="scientific">Haloarchaeobius iranensis</name>
    <dbReference type="NCBI Taxonomy" id="996166"/>
    <lineage>
        <taxon>Archaea</taxon>
        <taxon>Methanobacteriati</taxon>
        <taxon>Methanobacteriota</taxon>
        <taxon>Stenosarchaea group</taxon>
        <taxon>Halobacteria</taxon>
        <taxon>Halobacteriales</taxon>
        <taxon>Halorubellaceae</taxon>
        <taxon>Haloarchaeobius</taxon>
    </lineage>
</organism>
<feature type="transmembrane region" description="Helical" evidence="1">
    <location>
        <begin position="28"/>
        <end position="51"/>
    </location>
</feature>
<evidence type="ECO:0000313" key="3">
    <source>
        <dbReference type="Proteomes" id="UP000199370"/>
    </source>
</evidence>
<keyword evidence="3" id="KW-1185">Reference proteome</keyword>
<keyword evidence="1" id="KW-0812">Transmembrane</keyword>
<evidence type="ECO:0000313" key="2">
    <source>
        <dbReference type="EMBL" id="SDN53191.1"/>
    </source>
</evidence>
<keyword evidence="1" id="KW-1133">Transmembrane helix</keyword>
<dbReference type="AlphaFoldDB" id="A0A1H0C5Q8"/>
<protein>
    <submittedName>
        <fullName evidence="2">Uncharacterized protein</fullName>
    </submittedName>
</protein>
<name>A0A1H0C5Q8_9EURY</name>
<reference evidence="2 3" key="1">
    <citation type="submission" date="2016-10" db="EMBL/GenBank/DDBJ databases">
        <authorList>
            <person name="de Groot N.N."/>
        </authorList>
    </citation>
    <scope>NUCLEOTIDE SEQUENCE [LARGE SCALE GENOMIC DNA]</scope>
    <source>
        <strain evidence="3">EB21,IBRC-M 10013,KCTC 4048</strain>
    </source>
</reference>
<gene>
    <name evidence="2" type="ORF">SAMN05192554_1601</name>
</gene>